<dbReference type="EMBL" id="JANIIK010000034">
    <property type="protein sequence ID" value="KAJ3614863.1"/>
    <property type="molecule type" value="Genomic_DNA"/>
</dbReference>
<evidence type="ECO:0000256" key="4">
    <source>
        <dbReference type="ARBA" id="ARBA00022777"/>
    </source>
</evidence>
<dbReference type="OrthoDB" id="9950545at2759"/>
<feature type="non-terminal residue" evidence="7">
    <location>
        <position position="1"/>
    </location>
</feature>
<dbReference type="AlphaFoldDB" id="A0A9Q0IYI0"/>
<feature type="non-terminal residue" evidence="7">
    <location>
        <position position="164"/>
    </location>
</feature>
<dbReference type="Pfam" id="PF02185">
    <property type="entry name" value="HR1"/>
    <property type="match status" value="1"/>
</dbReference>
<organism evidence="7 8">
    <name type="scientific">Muraenolepis orangiensis</name>
    <name type="common">Patagonian moray cod</name>
    <dbReference type="NCBI Taxonomy" id="630683"/>
    <lineage>
        <taxon>Eukaryota</taxon>
        <taxon>Metazoa</taxon>
        <taxon>Chordata</taxon>
        <taxon>Craniata</taxon>
        <taxon>Vertebrata</taxon>
        <taxon>Euteleostomi</taxon>
        <taxon>Actinopterygii</taxon>
        <taxon>Neopterygii</taxon>
        <taxon>Teleostei</taxon>
        <taxon>Neoteleostei</taxon>
        <taxon>Acanthomorphata</taxon>
        <taxon>Zeiogadaria</taxon>
        <taxon>Gadariae</taxon>
        <taxon>Gadiformes</taxon>
        <taxon>Muraenolepidoidei</taxon>
        <taxon>Muraenolepididae</taxon>
        <taxon>Muraenolepis</taxon>
    </lineage>
</organism>
<dbReference type="Gene3D" id="1.10.510.10">
    <property type="entry name" value="Transferase(Phosphotransferase) domain 1"/>
    <property type="match status" value="1"/>
</dbReference>
<dbReference type="SUPFAM" id="SSF56112">
    <property type="entry name" value="Protein kinase-like (PK-like)"/>
    <property type="match status" value="1"/>
</dbReference>
<reference evidence="7" key="1">
    <citation type="submission" date="2022-07" db="EMBL/GenBank/DDBJ databases">
        <title>Chromosome-level genome of Muraenolepis orangiensis.</title>
        <authorList>
            <person name="Kim J."/>
        </authorList>
    </citation>
    <scope>NUCLEOTIDE SEQUENCE</scope>
    <source>
        <strain evidence="7">KU_S4_2022</strain>
        <tissue evidence="7">Muscle</tissue>
    </source>
</reference>
<dbReference type="Proteomes" id="UP001148018">
    <property type="component" value="Unassembled WGS sequence"/>
</dbReference>
<keyword evidence="3" id="KW-0547">Nucleotide-binding</keyword>
<dbReference type="InterPro" id="IPR000719">
    <property type="entry name" value="Prot_kinase_dom"/>
</dbReference>
<dbReference type="PROSITE" id="PS50011">
    <property type="entry name" value="PROTEIN_KINASE_DOM"/>
    <property type="match status" value="1"/>
</dbReference>
<dbReference type="SMART" id="SM00220">
    <property type="entry name" value="S_TKc"/>
    <property type="match status" value="1"/>
</dbReference>
<keyword evidence="2" id="KW-0808">Transferase</keyword>
<keyword evidence="5" id="KW-0067">ATP-binding</keyword>
<keyword evidence="1" id="KW-0723">Serine/threonine-protein kinase</keyword>
<dbReference type="PANTHER" id="PTHR24351">
    <property type="entry name" value="RIBOSOMAL PROTEIN S6 KINASE"/>
    <property type="match status" value="1"/>
</dbReference>
<keyword evidence="8" id="KW-1185">Reference proteome</keyword>
<evidence type="ECO:0000256" key="1">
    <source>
        <dbReference type="ARBA" id="ARBA00022527"/>
    </source>
</evidence>
<dbReference type="InterPro" id="IPR011009">
    <property type="entry name" value="Kinase-like_dom_sf"/>
</dbReference>
<comment type="caution">
    <text evidence="7">The sequence shown here is derived from an EMBL/GenBank/DDBJ whole genome shotgun (WGS) entry which is preliminary data.</text>
</comment>
<feature type="domain" description="Protein kinase" evidence="6">
    <location>
        <begin position="1"/>
        <end position="117"/>
    </location>
</feature>
<dbReference type="Pfam" id="PF00069">
    <property type="entry name" value="Pkinase"/>
    <property type="match status" value="1"/>
</dbReference>
<sequence>NAPIHPDLKLENLLLDKDNPLVHWVADLCKDGADRPLTSYTRAVDWWGLGVLIYEMLVGQPPFPGDEDEEVLDSIVYPCFLSTEAIGIMRRLLRRNPERRLGSGEKDAEEVKKQPFFRDMCGVELRIEELRHHYRVEHAVAEGAKNVLRLLGASKVQDKKALSE</sequence>
<keyword evidence="4" id="KW-0418">Kinase</keyword>
<dbReference type="GO" id="GO:0007165">
    <property type="term" value="P:signal transduction"/>
    <property type="evidence" value="ECO:0007669"/>
    <property type="project" value="InterPro"/>
</dbReference>
<evidence type="ECO:0000313" key="7">
    <source>
        <dbReference type="EMBL" id="KAJ3614863.1"/>
    </source>
</evidence>
<gene>
    <name evidence="7" type="ORF">NHX12_018433</name>
</gene>
<evidence type="ECO:0000256" key="3">
    <source>
        <dbReference type="ARBA" id="ARBA00022741"/>
    </source>
</evidence>
<accession>A0A9Q0IYI0</accession>
<name>A0A9Q0IYI0_9TELE</name>
<protein>
    <recommendedName>
        <fullName evidence="6">Protein kinase domain-containing protein</fullName>
    </recommendedName>
</protein>
<dbReference type="InterPro" id="IPR011072">
    <property type="entry name" value="HR1_rho-bd"/>
</dbReference>
<evidence type="ECO:0000256" key="5">
    <source>
        <dbReference type="ARBA" id="ARBA00022840"/>
    </source>
</evidence>
<proteinExistence type="predicted"/>
<evidence type="ECO:0000256" key="2">
    <source>
        <dbReference type="ARBA" id="ARBA00022679"/>
    </source>
</evidence>
<dbReference type="GO" id="GO:0004674">
    <property type="term" value="F:protein serine/threonine kinase activity"/>
    <property type="evidence" value="ECO:0007669"/>
    <property type="project" value="UniProtKB-KW"/>
</dbReference>
<evidence type="ECO:0000313" key="8">
    <source>
        <dbReference type="Proteomes" id="UP001148018"/>
    </source>
</evidence>
<dbReference type="Gene3D" id="1.10.287.160">
    <property type="entry name" value="HR1 repeat"/>
    <property type="match status" value="1"/>
</dbReference>
<evidence type="ECO:0000259" key="6">
    <source>
        <dbReference type="PROSITE" id="PS50011"/>
    </source>
</evidence>
<dbReference type="GO" id="GO:0005524">
    <property type="term" value="F:ATP binding"/>
    <property type="evidence" value="ECO:0007669"/>
    <property type="project" value="UniProtKB-KW"/>
</dbReference>